<dbReference type="EMBL" id="QMIG01000044">
    <property type="protein sequence ID" value="RAW09407.1"/>
    <property type="molecule type" value="Genomic_DNA"/>
</dbReference>
<evidence type="ECO:0000256" key="4">
    <source>
        <dbReference type="RuleBase" id="RU365031"/>
    </source>
</evidence>
<reference evidence="6 7" key="1">
    <citation type="submission" date="2018-06" db="EMBL/GenBank/DDBJ databases">
        <title>Phytoactinopolyspora halophila sp. nov., a novel halophilic actinomycete isolated from a saline soil in China.</title>
        <authorList>
            <person name="Tang S.-K."/>
        </authorList>
    </citation>
    <scope>NUCLEOTIDE SEQUENCE [LARGE SCALE GENOMIC DNA]</scope>
    <source>
        <strain evidence="6 7">YIM 96934</strain>
    </source>
</reference>
<dbReference type="Proteomes" id="UP000250462">
    <property type="component" value="Unassembled WGS sequence"/>
</dbReference>
<sequence>MSTLRARRRGRTTSQQRSSKNDPVQQQSTTSVLTRSSLAGDLRALGLAEGDAVMLHAAFRQVGTVLGGPDALVDAVLDVIGPGGTLLSYQDWELNVDIWDGDGRVIDALRDHVPPFDPATARPSRDHGIIAATIGTRPGARRSGNPGACVAAIGALADEFTAAHPLDFGYGEDSPFARLVASGGRVLMVGAPLDTMTLLHHAEHLADLPHKRRVQVEYPLATPAGTEWRVVEEYDTAAPVVDGPPEDYFRLIVTDYLATGAGRSGLLGAANSVLVDAAGITSFAVSWLEDRYGH</sequence>
<evidence type="ECO:0000256" key="3">
    <source>
        <dbReference type="ARBA" id="ARBA00023315"/>
    </source>
</evidence>
<keyword evidence="2 4" id="KW-0808">Transferase</keyword>
<evidence type="ECO:0000313" key="6">
    <source>
        <dbReference type="EMBL" id="RAW09407.1"/>
    </source>
</evidence>
<feature type="compositionally biased region" description="Basic residues" evidence="5">
    <location>
        <begin position="1"/>
        <end position="11"/>
    </location>
</feature>
<evidence type="ECO:0000256" key="2">
    <source>
        <dbReference type="ARBA" id="ARBA00022679"/>
    </source>
</evidence>
<dbReference type="GO" id="GO:0046353">
    <property type="term" value="F:aminoglycoside 3-N-acetyltransferase activity"/>
    <property type="evidence" value="ECO:0007669"/>
    <property type="project" value="UniProtKB-EC"/>
</dbReference>
<dbReference type="Pfam" id="PF02522">
    <property type="entry name" value="Antibiotic_NAT"/>
    <property type="match status" value="1"/>
</dbReference>
<feature type="compositionally biased region" description="Polar residues" evidence="5">
    <location>
        <begin position="21"/>
        <end position="33"/>
    </location>
</feature>
<feature type="region of interest" description="Disordered" evidence="5">
    <location>
        <begin position="1"/>
        <end position="33"/>
    </location>
</feature>
<dbReference type="InterPro" id="IPR028345">
    <property type="entry name" value="Antibiotic_NAT-like"/>
</dbReference>
<evidence type="ECO:0000256" key="5">
    <source>
        <dbReference type="SAM" id="MobiDB-lite"/>
    </source>
</evidence>
<dbReference type="EC" id="2.3.1.-" evidence="4"/>
<gene>
    <name evidence="6" type="primary">aac(3)</name>
    <name evidence="6" type="ORF">DPM12_21395</name>
</gene>
<comment type="similarity">
    <text evidence="1 4">Belongs to the antibiotic N-acetyltransferase family.</text>
</comment>
<evidence type="ECO:0000313" key="7">
    <source>
        <dbReference type="Proteomes" id="UP000250462"/>
    </source>
</evidence>
<keyword evidence="3 4" id="KW-0012">Acyltransferase</keyword>
<dbReference type="PANTHER" id="PTHR11104">
    <property type="entry name" value="AMINOGLYCOSIDE N3-ACETYLTRANSFERASE"/>
    <property type="match status" value="1"/>
</dbReference>
<dbReference type="GO" id="GO:0046677">
    <property type="term" value="P:response to antibiotic"/>
    <property type="evidence" value="ECO:0007669"/>
    <property type="project" value="UniProtKB-KW"/>
</dbReference>
<name>A0A329QAZ1_9ACTN</name>
<dbReference type="PANTHER" id="PTHR11104:SF0">
    <property type="entry name" value="SPBETA PROPHAGE-DERIVED AMINOGLYCOSIDE N(3')-ACETYLTRANSFERASE-LIKE PROTEIN YOKD"/>
    <property type="match status" value="1"/>
</dbReference>
<comment type="catalytic activity">
    <reaction evidence="4">
        <text>a 2-deoxystreptamine antibiotic + acetyl-CoA = an N(3)-acetyl-2-deoxystreptamine antibiotic + CoA + H(+)</text>
        <dbReference type="Rhea" id="RHEA:12665"/>
        <dbReference type="ChEBI" id="CHEBI:15378"/>
        <dbReference type="ChEBI" id="CHEBI:57287"/>
        <dbReference type="ChEBI" id="CHEBI:57288"/>
        <dbReference type="ChEBI" id="CHEBI:57921"/>
        <dbReference type="ChEBI" id="CHEBI:77452"/>
        <dbReference type="EC" id="2.3.1.81"/>
    </reaction>
</comment>
<accession>A0A329QAZ1</accession>
<organism evidence="6 7">
    <name type="scientific">Phytoactinopolyspora halophila</name>
    <dbReference type="NCBI Taxonomy" id="1981511"/>
    <lineage>
        <taxon>Bacteria</taxon>
        <taxon>Bacillati</taxon>
        <taxon>Actinomycetota</taxon>
        <taxon>Actinomycetes</taxon>
        <taxon>Jiangellales</taxon>
        <taxon>Jiangellaceae</taxon>
        <taxon>Phytoactinopolyspora</taxon>
    </lineage>
</organism>
<proteinExistence type="inferred from homology"/>
<dbReference type="SUPFAM" id="SSF110710">
    <property type="entry name" value="TTHA0583/YokD-like"/>
    <property type="match status" value="1"/>
</dbReference>
<keyword evidence="7" id="KW-1185">Reference proteome</keyword>
<evidence type="ECO:0000256" key="1">
    <source>
        <dbReference type="ARBA" id="ARBA00006383"/>
    </source>
</evidence>
<protein>
    <recommendedName>
        <fullName evidence="4">Aminoglycoside N(3)-acetyltransferase</fullName>
        <ecNumber evidence="4">2.3.1.-</ecNumber>
    </recommendedName>
</protein>
<dbReference type="InterPro" id="IPR003679">
    <property type="entry name" value="Amioglycoside_AcTrfase"/>
</dbReference>
<dbReference type="OrthoDB" id="7330654at2"/>
<dbReference type="AlphaFoldDB" id="A0A329QAZ1"/>
<keyword evidence="4" id="KW-0046">Antibiotic resistance</keyword>
<dbReference type="NCBIfam" id="NF033082">
    <property type="entry name" value="AAC_3"/>
    <property type="match status" value="1"/>
</dbReference>
<comment type="caution">
    <text evidence="6">The sequence shown here is derived from an EMBL/GenBank/DDBJ whole genome shotgun (WGS) entry which is preliminary data.</text>
</comment>